<protein>
    <submittedName>
        <fullName evidence="1">Uncharacterized protein</fullName>
    </submittedName>
</protein>
<reference evidence="1" key="1">
    <citation type="journal article" date="2021" name="Sci. Adv.">
        <title>The American lobster genome reveals insights on longevity, neural, and immune adaptations.</title>
        <authorList>
            <person name="Polinski J.M."/>
            <person name="Zimin A.V."/>
            <person name="Clark K.F."/>
            <person name="Kohn A.B."/>
            <person name="Sadowski N."/>
            <person name="Timp W."/>
            <person name="Ptitsyn A."/>
            <person name="Khanna P."/>
            <person name="Romanova D.Y."/>
            <person name="Williams P."/>
            <person name="Greenwood S.J."/>
            <person name="Moroz L.L."/>
            <person name="Walt D.R."/>
            <person name="Bodnar A.G."/>
        </authorList>
    </citation>
    <scope>NUCLEOTIDE SEQUENCE</scope>
    <source>
        <strain evidence="1">GMGI-L3</strain>
    </source>
</reference>
<sequence>MEVRSSNQYEKDDVNRFRLNFVAFFIEAATQNYKRHYFESVNVGSLKAVSPKVVFDKEISSLVNLSQIYDYIATDIQAINTVEAAK</sequence>
<organism evidence="1 2">
    <name type="scientific">Homarus americanus</name>
    <name type="common">American lobster</name>
    <dbReference type="NCBI Taxonomy" id="6706"/>
    <lineage>
        <taxon>Eukaryota</taxon>
        <taxon>Metazoa</taxon>
        <taxon>Ecdysozoa</taxon>
        <taxon>Arthropoda</taxon>
        <taxon>Crustacea</taxon>
        <taxon>Multicrustacea</taxon>
        <taxon>Malacostraca</taxon>
        <taxon>Eumalacostraca</taxon>
        <taxon>Eucarida</taxon>
        <taxon>Decapoda</taxon>
        <taxon>Pleocyemata</taxon>
        <taxon>Astacidea</taxon>
        <taxon>Nephropoidea</taxon>
        <taxon>Nephropidae</taxon>
        <taxon>Homarus</taxon>
    </lineage>
</organism>
<dbReference type="EMBL" id="JAHLQT010022185">
    <property type="protein sequence ID" value="KAG7166743.1"/>
    <property type="molecule type" value="Genomic_DNA"/>
</dbReference>
<dbReference type="AlphaFoldDB" id="A0A8J5K3A1"/>
<accession>A0A8J5K3A1</accession>
<proteinExistence type="predicted"/>
<keyword evidence="2" id="KW-1185">Reference proteome</keyword>
<dbReference type="Proteomes" id="UP000747542">
    <property type="component" value="Unassembled WGS sequence"/>
</dbReference>
<name>A0A8J5K3A1_HOMAM</name>
<comment type="caution">
    <text evidence="1">The sequence shown here is derived from an EMBL/GenBank/DDBJ whole genome shotgun (WGS) entry which is preliminary data.</text>
</comment>
<evidence type="ECO:0000313" key="1">
    <source>
        <dbReference type="EMBL" id="KAG7166743.1"/>
    </source>
</evidence>
<gene>
    <name evidence="1" type="ORF">Hamer_G010398</name>
</gene>
<evidence type="ECO:0000313" key="2">
    <source>
        <dbReference type="Proteomes" id="UP000747542"/>
    </source>
</evidence>